<dbReference type="RefSeq" id="WP_191736475.1">
    <property type="nucleotide sequence ID" value="NZ_JACYFS010000002.1"/>
</dbReference>
<proteinExistence type="predicted"/>
<dbReference type="Proteomes" id="UP000637299">
    <property type="component" value="Unassembled WGS sequence"/>
</dbReference>
<accession>A0ABR8ZB04</accession>
<gene>
    <name evidence="1" type="ORF">IC610_08755</name>
</gene>
<name>A0ABR8ZB04_9FLAO</name>
<reference evidence="1 2" key="1">
    <citation type="submission" date="2020-09" db="EMBL/GenBank/DDBJ databases">
        <title>Genome seq and assembly of Chryseobacterium sp.</title>
        <authorList>
            <person name="Chhetri G."/>
        </authorList>
    </citation>
    <scope>NUCLEOTIDE SEQUENCE [LARGE SCALE GENOMIC DNA]</scope>
    <source>
        <strain evidence="1 2">GCR10</strain>
    </source>
</reference>
<dbReference type="EMBL" id="JACYFS010000002">
    <property type="protein sequence ID" value="MBD8082504.1"/>
    <property type="molecule type" value="Genomic_DNA"/>
</dbReference>
<evidence type="ECO:0000313" key="1">
    <source>
        <dbReference type="EMBL" id="MBD8082504.1"/>
    </source>
</evidence>
<comment type="caution">
    <text evidence="1">The sequence shown here is derived from an EMBL/GenBank/DDBJ whole genome shotgun (WGS) entry which is preliminary data.</text>
</comment>
<evidence type="ECO:0008006" key="3">
    <source>
        <dbReference type="Google" id="ProtNLM"/>
    </source>
</evidence>
<protein>
    <recommendedName>
        <fullName evidence="3">LysM domain-containing protein</fullName>
    </recommendedName>
</protein>
<sequence>MIIHFILPGETLENISKSIELENPVYLKEFHNSHCTAYDFIHNDLMPGRKLLIPDINKVSFYNSKNDAPFKLANRNPIIGFNPENLQKSYKVSVVQTSETDGKKKVSEFSYTINLEWKGKVANTHYFNFSKNEISEQNQTKMSTLAAACTQALNPIELAVSERGNLLEAKINDEVKRNFSEIKLNLEDQFPDQYAKIYLDKFEFSISNHQIFNDKMNSDWFLKTYFAQFRRHFKNGKSEYPIVLSYLPVTIIQEGFQYDHIILKSTLKNAENDMKFTSEYHLDAENGIIQNYHFTLVEREFGSLYTTVFIAKETGKS</sequence>
<evidence type="ECO:0000313" key="2">
    <source>
        <dbReference type="Proteomes" id="UP000637299"/>
    </source>
</evidence>
<organism evidence="1 2">
    <name type="scientific">Chryseobacterium caseinilyticum</name>
    <dbReference type="NCBI Taxonomy" id="2771428"/>
    <lineage>
        <taxon>Bacteria</taxon>
        <taxon>Pseudomonadati</taxon>
        <taxon>Bacteroidota</taxon>
        <taxon>Flavobacteriia</taxon>
        <taxon>Flavobacteriales</taxon>
        <taxon>Weeksellaceae</taxon>
        <taxon>Chryseobacterium group</taxon>
        <taxon>Chryseobacterium</taxon>
    </lineage>
</organism>
<keyword evidence="2" id="KW-1185">Reference proteome</keyword>